<sequence length="209" mass="23733">MNKILIACLFLVEISLSFAAKPTDLVLLLRVNPDGKSKIYEQFVKDTVIEKDNITKKINKPNYHVTAGWIKDGKSDKNLIKMMKNELKSESSLNYFFGESGIYKVSPSCPNPTKNNKKCTRNAIVLFPDEPTKNELKNINLKLNLLLEKYNKDYHTNFKMYADIIPANYTPHISLAATKQVLSANRGKAITQINNKIKDSSFKFTKIGL</sequence>
<name>A0A078KXL5_9GAMM</name>
<evidence type="ECO:0008006" key="4">
    <source>
        <dbReference type="Google" id="ProtNLM"/>
    </source>
</evidence>
<dbReference type="EMBL" id="CCSB01000001">
    <property type="protein sequence ID" value="CDZ76463.1"/>
    <property type="molecule type" value="Genomic_DNA"/>
</dbReference>
<dbReference type="STRING" id="1034943.BN59_00732"/>
<dbReference type="eggNOG" id="ENOG5031EWC">
    <property type="taxonomic scope" value="Bacteria"/>
</dbReference>
<keyword evidence="3" id="KW-1185">Reference proteome</keyword>
<dbReference type="AlphaFoldDB" id="A0A078KXL5"/>
<dbReference type="Proteomes" id="UP000044071">
    <property type="component" value="Unassembled WGS sequence"/>
</dbReference>
<evidence type="ECO:0000256" key="1">
    <source>
        <dbReference type="SAM" id="SignalP"/>
    </source>
</evidence>
<organism evidence="2 3">
    <name type="scientific">Legionella massiliensis</name>
    <dbReference type="NCBI Taxonomy" id="1034943"/>
    <lineage>
        <taxon>Bacteria</taxon>
        <taxon>Pseudomonadati</taxon>
        <taxon>Pseudomonadota</taxon>
        <taxon>Gammaproteobacteria</taxon>
        <taxon>Legionellales</taxon>
        <taxon>Legionellaceae</taxon>
        <taxon>Legionella</taxon>
    </lineage>
</organism>
<feature type="chain" id="PRO_5006539811" description="2'-5' RNA ligase" evidence="1">
    <location>
        <begin position="20"/>
        <end position="209"/>
    </location>
</feature>
<accession>A0A078KXL5</accession>
<feature type="signal peptide" evidence="1">
    <location>
        <begin position="1"/>
        <end position="19"/>
    </location>
</feature>
<keyword evidence="1" id="KW-0732">Signal</keyword>
<proteinExistence type="predicted"/>
<evidence type="ECO:0000313" key="3">
    <source>
        <dbReference type="Proteomes" id="UP000044071"/>
    </source>
</evidence>
<dbReference type="OrthoDB" id="5657152at2"/>
<protein>
    <recommendedName>
        <fullName evidence="4">2'-5' RNA ligase</fullName>
    </recommendedName>
</protein>
<dbReference type="RefSeq" id="WP_043872992.1">
    <property type="nucleotide sequence ID" value="NZ_CCVW01000001.1"/>
</dbReference>
<evidence type="ECO:0000313" key="2">
    <source>
        <dbReference type="EMBL" id="CDZ76463.1"/>
    </source>
</evidence>
<reference evidence="2 3" key="1">
    <citation type="submission" date="2014-06" db="EMBL/GenBank/DDBJ databases">
        <authorList>
            <person name="Urmite Genomes Urmite Genomes"/>
        </authorList>
    </citation>
    <scope>NUCLEOTIDE SEQUENCE [LARGE SCALE GENOMIC DNA]</scope>
</reference>
<gene>
    <name evidence="2" type="ORF">BN59_00732</name>
</gene>